<gene>
    <name evidence="9 10" type="primary">cyoE</name>
    <name evidence="10" type="ORF">OW720_02410</name>
</gene>
<feature type="transmembrane region" description="Helical" evidence="9">
    <location>
        <begin position="107"/>
        <end position="127"/>
    </location>
</feature>
<name>A0AAJ5PTZ8_9GAMM</name>
<feature type="transmembrane region" description="Helical" evidence="9">
    <location>
        <begin position="12"/>
        <end position="33"/>
    </location>
</feature>
<keyword evidence="6 9" id="KW-0350">Heme biosynthesis</keyword>
<dbReference type="Pfam" id="PF01040">
    <property type="entry name" value="UbiA"/>
    <property type="match status" value="1"/>
</dbReference>
<dbReference type="EC" id="2.5.1.141" evidence="9"/>
<comment type="catalytic activity">
    <reaction evidence="8 9">
        <text>heme b + (2E,6E)-farnesyl diphosphate + H2O = Fe(II)-heme o + diphosphate</text>
        <dbReference type="Rhea" id="RHEA:28070"/>
        <dbReference type="ChEBI" id="CHEBI:15377"/>
        <dbReference type="ChEBI" id="CHEBI:33019"/>
        <dbReference type="ChEBI" id="CHEBI:60344"/>
        <dbReference type="ChEBI" id="CHEBI:60530"/>
        <dbReference type="ChEBI" id="CHEBI:175763"/>
        <dbReference type="EC" id="2.5.1.141"/>
    </reaction>
</comment>
<evidence type="ECO:0000256" key="6">
    <source>
        <dbReference type="ARBA" id="ARBA00023133"/>
    </source>
</evidence>
<feature type="transmembrane region" description="Helical" evidence="9">
    <location>
        <begin position="160"/>
        <end position="180"/>
    </location>
</feature>
<dbReference type="CDD" id="cd13957">
    <property type="entry name" value="PT_UbiA_Cox10"/>
    <property type="match status" value="1"/>
</dbReference>
<evidence type="ECO:0000256" key="4">
    <source>
        <dbReference type="ARBA" id="ARBA00022692"/>
    </source>
</evidence>
<feature type="transmembrane region" description="Helical" evidence="9">
    <location>
        <begin position="80"/>
        <end position="101"/>
    </location>
</feature>
<evidence type="ECO:0000256" key="8">
    <source>
        <dbReference type="ARBA" id="ARBA00047690"/>
    </source>
</evidence>
<dbReference type="GO" id="GO:0048034">
    <property type="term" value="P:heme O biosynthetic process"/>
    <property type="evidence" value="ECO:0007669"/>
    <property type="project" value="UniProtKB-UniRule"/>
</dbReference>
<feature type="transmembrane region" description="Helical" evidence="9">
    <location>
        <begin position="264"/>
        <end position="284"/>
    </location>
</feature>
<dbReference type="AlphaFoldDB" id="A0AAJ5PTZ8"/>
<comment type="miscellaneous">
    <text evidence="9">Carbon 2 of the heme B porphyrin ring is defined according to the Fischer nomenclature.</text>
</comment>
<evidence type="ECO:0000256" key="9">
    <source>
        <dbReference type="HAMAP-Rule" id="MF_00154"/>
    </source>
</evidence>
<dbReference type="Gene3D" id="1.10.357.140">
    <property type="entry name" value="UbiA prenyltransferase"/>
    <property type="match status" value="1"/>
</dbReference>
<keyword evidence="7 9" id="KW-0472">Membrane</keyword>
<accession>A0AAJ5PTZ8</accession>
<evidence type="ECO:0000256" key="3">
    <source>
        <dbReference type="ARBA" id="ARBA00022679"/>
    </source>
</evidence>
<dbReference type="PANTHER" id="PTHR43448:SF2">
    <property type="entry name" value="PROTOHEME IX FARNESYLTRANSFERASE, MITOCHONDRIAL"/>
    <property type="match status" value="1"/>
</dbReference>
<dbReference type="NCBIfam" id="TIGR01473">
    <property type="entry name" value="cyoE_ctaB"/>
    <property type="match status" value="1"/>
</dbReference>
<evidence type="ECO:0000256" key="1">
    <source>
        <dbReference type="ARBA" id="ARBA00004141"/>
    </source>
</evidence>
<dbReference type="InterPro" id="IPR006369">
    <property type="entry name" value="Protohaem_IX_farnesylTrfase"/>
</dbReference>
<comment type="similarity">
    <text evidence="9">Belongs to the UbiA prenyltransferase family. Protoheme IX farnesyltransferase subfamily.</text>
</comment>
<dbReference type="Proteomes" id="UP001163440">
    <property type="component" value="Chromosome"/>
</dbReference>
<protein>
    <recommendedName>
        <fullName evidence="9">Protoheme IX farnesyltransferase</fullName>
        <ecNumber evidence="9">2.5.1.141</ecNumber>
    </recommendedName>
    <alternativeName>
        <fullName evidence="9">Heme B farnesyltransferase</fullName>
    </alternativeName>
    <alternativeName>
        <fullName evidence="9">Heme O synthase</fullName>
    </alternativeName>
</protein>
<dbReference type="EMBL" id="CP113406">
    <property type="protein sequence ID" value="WAI18839.1"/>
    <property type="molecule type" value="Genomic_DNA"/>
</dbReference>
<sequence length="285" mass="32989">MFKYYLEIIKPGIVFGNVILIIGSFLFASSRSFFCLCLFFYTVIGTSLVISSACIFNNLIDRDIDQKMKRTSNRVLPKEILSSTLVLVFAIFLGISGIFILGLLVNYLSMILSIFGFFVYIVLYTLLYKRKSIYSTFIGSFSGSTPSIIGYTAVTNTIDLCSVLLFSIFIFWQMAHFYSISIVRIEDYKKANIPVFSVIKGVFITKRHIFYYIFSFTFFSSSLTFLGYTSFIFLLFSSIFNFYWLFLSFFNLKKDNDKKNAIQLFYYSILVVIIFNILISIDFLF</sequence>
<dbReference type="InterPro" id="IPR044878">
    <property type="entry name" value="UbiA_sf"/>
</dbReference>
<evidence type="ECO:0000256" key="5">
    <source>
        <dbReference type="ARBA" id="ARBA00022989"/>
    </source>
</evidence>
<comment type="function">
    <text evidence="9">Converts heme B (protoheme IX) to heme O by substitution of the vinyl group on carbon 2 of heme B porphyrin ring with a hydroxyethyl farnesyl side group.</text>
</comment>
<dbReference type="GO" id="GO:0008495">
    <property type="term" value="F:protoheme IX farnesyltransferase activity"/>
    <property type="evidence" value="ECO:0007669"/>
    <property type="project" value="UniProtKB-UniRule"/>
</dbReference>
<keyword evidence="4 9" id="KW-0812">Transmembrane</keyword>
<reference evidence="10" key="1">
    <citation type="submission" date="2022-11" db="EMBL/GenBank/DDBJ databases">
        <title>The whole genome sequencing of pests is an important tool to study the evolution of the plant-insect interaction and insecticide resistance.</title>
        <authorList>
            <person name="Kananovich Y."/>
        </authorList>
    </citation>
    <scope>NUCLEOTIDE SEQUENCE</scope>
    <source>
        <strain evidence="10">BSU_Bre_2018</strain>
    </source>
</reference>
<feature type="transmembrane region" description="Helical" evidence="9">
    <location>
        <begin position="232"/>
        <end position="252"/>
    </location>
</feature>
<evidence type="ECO:0000313" key="11">
    <source>
        <dbReference type="Proteomes" id="UP001163440"/>
    </source>
</evidence>
<keyword evidence="5 9" id="KW-1133">Transmembrane helix</keyword>
<feature type="transmembrane region" description="Helical" evidence="9">
    <location>
        <begin position="209"/>
        <end position="226"/>
    </location>
</feature>
<dbReference type="PANTHER" id="PTHR43448">
    <property type="entry name" value="PROTOHEME IX FARNESYLTRANSFERASE, MITOCHONDRIAL"/>
    <property type="match status" value="1"/>
</dbReference>
<keyword evidence="2 9" id="KW-1003">Cell membrane</keyword>
<feature type="transmembrane region" description="Helical" evidence="9">
    <location>
        <begin position="39"/>
        <end position="60"/>
    </location>
</feature>
<feature type="transmembrane region" description="Helical" evidence="9">
    <location>
        <begin position="134"/>
        <end position="154"/>
    </location>
</feature>
<dbReference type="GO" id="GO:0005886">
    <property type="term" value="C:plasma membrane"/>
    <property type="evidence" value="ECO:0007669"/>
    <property type="project" value="UniProtKB-SubCell"/>
</dbReference>
<comment type="pathway">
    <text evidence="9">Porphyrin-containing compound metabolism; heme O biosynthesis; heme O from protoheme: step 1/1.</text>
</comment>
<evidence type="ECO:0000256" key="7">
    <source>
        <dbReference type="ARBA" id="ARBA00023136"/>
    </source>
</evidence>
<comment type="subcellular location">
    <subcellularLocation>
        <location evidence="9">Cell membrane</location>
        <topology evidence="9">Multi-pass membrane protein</topology>
    </subcellularLocation>
    <subcellularLocation>
        <location evidence="1">Membrane</location>
        <topology evidence="1">Multi-pass membrane protein</topology>
    </subcellularLocation>
</comment>
<dbReference type="HAMAP" id="MF_00154">
    <property type="entry name" value="CyoE_CtaB"/>
    <property type="match status" value="1"/>
</dbReference>
<dbReference type="NCBIfam" id="NF003348">
    <property type="entry name" value="PRK04375.1-1"/>
    <property type="match status" value="1"/>
</dbReference>
<proteinExistence type="inferred from homology"/>
<organism evidence="10 11">
    <name type="scientific">Buchnera aphidicola</name>
    <name type="common">Brevicoryne brassicae</name>
    <dbReference type="NCBI Taxonomy" id="911343"/>
    <lineage>
        <taxon>Bacteria</taxon>
        <taxon>Pseudomonadati</taxon>
        <taxon>Pseudomonadota</taxon>
        <taxon>Gammaproteobacteria</taxon>
        <taxon>Enterobacterales</taxon>
        <taxon>Erwiniaceae</taxon>
        <taxon>Buchnera</taxon>
    </lineage>
</organism>
<dbReference type="InterPro" id="IPR000537">
    <property type="entry name" value="UbiA_prenyltransferase"/>
</dbReference>
<evidence type="ECO:0000313" key="10">
    <source>
        <dbReference type="EMBL" id="WAI18839.1"/>
    </source>
</evidence>
<evidence type="ECO:0000256" key="2">
    <source>
        <dbReference type="ARBA" id="ARBA00022475"/>
    </source>
</evidence>
<keyword evidence="3 9" id="KW-0808">Transferase</keyword>